<dbReference type="HOGENOM" id="CLU_3319219_0_0_6"/>
<dbReference type="AlphaFoldDB" id="Q7MBH6"/>
<dbReference type="EMBL" id="AP005352">
    <property type="protein sequence ID" value="BAC97790.1"/>
    <property type="molecule type" value="Genomic_DNA"/>
</dbReference>
<sequence>MHLLAALNLSFVIRQETIVLIRMSQWNNTKSHIENGKNH</sequence>
<protein>
    <submittedName>
        <fullName evidence="1">Uncharacterized protein</fullName>
    </submittedName>
</protein>
<evidence type="ECO:0000313" key="1">
    <source>
        <dbReference type="EMBL" id="BAC97790.1"/>
    </source>
</evidence>
<proteinExistence type="predicted"/>
<reference evidence="1 2" key="1">
    <citation type="journal article" date="2003" name="Genome Res.">
        <title>Comparative genome analysis of Vibrio vulnificus, a marine pathogen.</title>
        <authorList>
            <person name="Chen C.Y."/>
            <person name="Wu K.M."/>
            <person name="Chang Y.C."/>
            <person name="Chang C.H."/>
            <person name="Tsai H.C."/>
            <person name="Liao T.L."/>
            <person name="Liu Y.M."/>
            <person name="Chen H.J."/>
            <person name="Shen A.B."/>
            <person name="Li J.C."/>
            <person name="Su T.L."/>
            <person name="Shao C.P."/>
            <person name="Lee C.T."/>
            <person name="Hor L.I."/>
            <person name="Tsai S.F."/>
        </authorList>
    </citation>
    <scope>NUCLEOTIDE SEQUENCE [LARGE SCALE GENOMIC DNA]</scope>
    <source>
        <strain evidence="1 2">YJ016</strain>
        <plasmid evidence="1">pYJ016</plasmid>
    </source>
</reference>
<gene>
    <name evidence="1" type="ordered locus">VVP67</name>
</gene>
<evidence type="ECO:0000313" key="2">
    <source>
        <dbReference type="Proteomes" id="UP000002675"/>
    </source>
</evidence>
<accession>Q7MBH6</accession>
<name>Q7MBH6_VIBVY</name>
<dbReference type="Proteomes" id="UP000002675">
    <property type="component" value="Plasmid pYJ016"/>
</dbReference>
<organism evidence="1 2">
    <name type="scientific">Vibrio vulnificus (strain YJ016)</name>
    <dbReference type="NCBI Taxonomy" id="196600"/>
    <lineage>
        <taxon>Bacteria</taxon>
        <taxon>Pseudomonadati</taxon>
        <taxon>Pseudomonadota</taxon>
        <taxon>Gammaproteobacteria</taxon>
        <taxon>Vibrionales</taxon>
        <taxon>Vibrionaceae</taxon>
        <taxon>Vibrio</taxon>
    </lineage>
</organism>
<dbReference type="KEGG" id="vvy:VVP67"/>
<geneLocation type="plasmid" evidence="1 2">
    <name>pYJ016</name>
</geneLocation>
<keyword evidence="1" id="KW-0614">Plasmid</keyword>